<dbReference type="EMBL" id="AP024485">
    <property type="protein sequence ID" value="BCS89182.1"/>
    <property type="molecule type" value="Genomic_DNA"/>
</dbReference>
<dbReference type="RefSeq" id="WP_229591167.1">
    <property type="nucleotide sequence ID" value="NZ_AP024485.1"/>
</dbReference>
<dbReference type="InterPro" id="IPR020027">
    <property type="entry name" value="Pseudamin_synth-assoc_MeTrfase"/>
</dbReference>
<evidence type="ECO:0000313" key="2">
    <source>
        <dbReference type="EMBL" id="BCS89182.1"/>
    </source>
</evidence>
<dbReference type="NCBIfam" id="TIGR03587">
    <property type="entry name" value="Pse_Me-ase"/>
    <property type="match status" value="1"/>
</dbReference>
<organism evidence="2 3">
    <name type="scientific">Pseudodesulfovibrio sediminis</name>
    <dbReference type="NCBI Taxonomy" id="2810563"/>
    <lineage>
        <taxon>Bacteria</taxon>
        <taxon>Pseudomonadati</taxon>
        <taxon>Thermodesulfobacteriota</taxon>
        <taxon>Desulfovibrionia</taxon>
        <taxon>Desulfovibrionales</taxon>
        <taxon>Desulfovibrionaceae</taxon>
    </lineage>
</organism>
<dbReference type="Proteomes" id="UP001053296">
    <property type="component" value="Chromosome"/>
</dbReference>
<evidence type="ECO:0000259" key="1">
    <source>
        <dbReference type="Pfam" id="PF13649"/>
    </source>
</evidence>
<name>A0ABN6EUK2_9BACT</name>
<evidence type="ECO:0000313" key="3">
    <source>
        <dbReference type="Proteomes" id="UP001053296"/>
    </source>
</evidence>
<reference evidence="2" key="1">
    <citation type="journal article" date="2022" name="Arch. Microbiol.">
        <title>Pseudodesulfovibrio sediminis sp. nov., a mesophilic and neutrophilic sulfate-reducing bacterium isolated from sediment of a brackish lake.</title>
        <authorList>
            <person name="Takahashi A."/>
            <person name="Kojima H."/>
            <person name="Watanabe M."/>
            <person name="Fukui M."/>
        </authorList>
    </citation>
    <scope>NUCLEOTIDE SEQUENCE</scope>
    <source>
        <strain evidence="2">SF6</strain>
    </source>
</reference>
<accession>A0ABN6EUK2</accession>
<feature type="domain" description="Methyltransferase" evidence="1">
    <location>
        <begin position="49"/>
        <end position="135"/>
    </location>
</feature>
<dbReference type="SUPFAM" id="SSF53335">
    <property type="entry name" value="S-adenosyl-L-methionine-dependent methyltransferases"/>
    <property type="match status" value="1"/>
</dbReference>
<keyword evidence="3" id="KW-1185">Reference proteome</keyword>
<dbReference type="InterPro" id="IPR029063">
    <property type="entry name" value="SAM-dependent_MTases_sf"/>
</dbReference>
<protein>
    <recommendedName>
        <fullName evidence="1">Methyltransferase domain-containing protein</fullName>
    </recommendedName>
</protein>
<dbReference type="Gene3D" id="3.40.50.150">
    <property type="entry name" value="Vaccinia Virus protein VP39"/>
    <property type="match status" value="1"/>
</dbReference>
<sequence length="206" mass="24093">MSTRADLENFWKGEFGNEYVDRHEAERLVPAKNFQFQTMLEKVEGLQSVIELGTNRGYNLQAIHEMVPDVELHGVEINDVAVEIVRQQPGVNSVFHGSLFDAPEDRTYDLSFTTCVLIHIGPDMIQEAYHKLYRLSHRYILMCEYHNPTPVMVTYRGHENRLFKRDFAGEILDLYPDLSLVDYGFFYSRDPRYGLTDTNYFLLEKK</sequence>
<dbReference type="Pfam" id="PF13649">
    <property type="entry name" value="Methyltransf_25"/>
    <property type="match status" value="1"/>
</dbReference>
<dbReference type="InterPro" id="IPR041698">
    <property type="entry name" value="Methyltransf_25"/>
</dbReference>
<gene>
    <name evidence="2" type="ORF">PSDVSF_24240</name>
</gene>
<proteinExistence type="predicted"/>